<dbReference type="EMBL" id="BK014988">
    <property type="protein sequence ID" value="DAD85816.1"/>
    <property type="molecule type" value="Genomic_DNA"/>
</dbReference>
<protein>
    <submittedName>
        <fullName evidence="1">Uncharacterized protein</fullName>
    </submittedName>
</protein>
<proteinExistence type="predicted"/>
<sequence length="30" mass="3747">MLFSEKNTNKNIDNRILIVYNIVIRNYYER</sequence>
<evidence type="ECO:0000313" key="1">
    <source>
        <dbReference type="EMBL" id="DAD85816.1"/>
    </source>
</evidence>
<organism evidence="1">
    <name type="scientific">Inoviridae sp. ctDEu7</name>
    <dbReference type="NCBI Taxonomy" id="2826759"/>
    <lineage>
        <taxon>Viruses</taxon>
        <taxon>Monodnaviria</taxon>
        <taxon>Loebvirae</taxon>
        <taxon>Hofneiviricota</taxon>
        <taxon>Faserviricetes</taxon>
        <taxon>Tubulavirales</taxon>
        <taxon>Inoviridae</taxon>
    </lineage>
</organism>
<name>A0A8S5MUJ6_9VIRU</name>
<reference evidence="1" key="1">
    <citation type="journal article" date="2021" name="Proc. Natl. Acad. Sci. U.S.A.">
        <title>A Catalog of Tens of Thousands of Viruses from Human Metagenomes Reveals Hidden Associations with Chronic Diseases.</title>
        <authorList>
            <person name="Tisza M.J."/>
            <person name="Buck C.B."/>
        </authorList>
    </citation>
    <scope>NUCLEOTIDE SEQUENCE</scope>
    <source>
        <strain evidence="1">CtDEu7</strain>
    </source>
</reference>
<accession>A0A8S5MUJ6</accession>